<feature type="compositionally biased region" description="Basic and acidic residues" evidence="6">
    <location>
        <begin position="181"/>
        <end position="199"/>
    </location>
</feature>
<dbReference type="InterPro" id="IPR035979">
    <property type="entry name" value="RBD_domain_sf"/>
</dbReference>
<name>A0A9E7GX75_9LILI</name>
<dbReference type="FunFam" id="2.40.320.10:FF:000004">
    <property type="entry name" value="Mediator of RNA polymerase II transcription subunit 18"/>
    <property type="match status" value="1"/>
</dbReference>
<dbReference type="PANTHER" id="PTHR32343:SF32">
    <property type="entry name" value="POLYADENYLATE-BINDING PROTEIN-INTERACTING PROTEIN 13"/>
    <property type="match status" value="1"/>
</dbReference>
<comment type="subcellular location">
    <subcellularLocation>
        <location evidence="1">Nucleus</location>
    </subcellularLocation>
</comment>
<dbReference type="Gene3D" id="3.30.70.330">
    <property type="match status" value="2"/>
</dbReference>
<reference evidence="8" key="1">
    <citation type="submission" date="2022-05" db="EMBL/GenBank/DDBJ databases">
        <title>The Musa troglodytarum L. genome provides insights into the mechanism of non-climacteric behaviour and enrichment of carotenoids.</title>
        <authorList>
            <person name="Wang J."/>
        </authorList>
    </citation>
    <scope>NUCLEOTIDE SEQUENCE</scope>
    <source>
        <tissue evidence="8">Leaf</tissue>
    </source>
</reference>
<dbReference type="Proteomes" id="UP001055439">
    <property type="component" value="Chromosome 7"/>
</dbReference>
<dbReference type="FunFam" id="3.30.70.330:FF:000665">
    <property type="entry name" value="Polyadenylate-binding protein-interacting protein 10"/>
    <property type="match status" value="1"/>
</dbReference>
<dbReference type="CDD" id="cd12459">
    <property type="entry name" value="RRM1_CID8_like"/>
    <property type="match status" value="1"/>
</dbReference>
<dbReference type="OrthoDB" id="7763451at2759"/>
<dbReference type="GO" id="GO:0003729">
    <property type="term" value="F:mRNA binding"/>
    <property type="evidence" value="ECO:0007669"/>
    <property type="project" value="UniProtKB-ARBA"/>
</dbReference>
<dbReference type="Pfam" id="PF00076">
    <property type="entry name" value="RRM_1"/>
    <property type="match status" value="2"/>
</dbReference>
<keyword evidence="4" id="KW-0539">Nucleus</keyword>
<dbReference type="InterPro" id="IPR012677">
    <property type="entry name" value="Nucleotide-bd_a/b_plait_sf"/>
</dbReference>
<evidence type="ECO:0000313" key="9">
    <source>
        <dbReference type="Proteomes" id="UP001055439"/>
    </source>
</evidence>
<feature type="compositionally biased region" description="Basic and acidic residues" evidence="6">
    <location>
        <begin position="226"/>
        <end position="241"/>
    </location>
</feature>
<dbReference type="PANTHER" id="PTHR32343">
    <property type="entry name" value="SERINE/ARGININE-RICH SPLICING FACTOR"/>
    <property type="match status" value="1"/>
</dbReference>
<evidence type="ECO:0000256" key="6">
    <source>
        <dbReference type="SAM" id="MobiDB-lite"/>
    </source>
</evidence>
<gene>
    <name evidence="8" type="ORF">MUK42_11180</name>
</gene>
<feature type="region of interest" description="Disordered" evidence="6">
    <location>
        <begin position="226"/>
        <end position="253"/>
    </location>
</feature>
<evidence type="ECO:0000313" key="8">
    <source>
        <dbReference type="EMBL" id="URE20803.1"/>
    </source>
</evidence>
<evidence type="ECO:0000256" key="4">
    <source>
        <dbReference type="ARBA" id="ARBA00023242"/>
    </source>
</evidence>
<dbReference type="InterPro" id="IPR009818">
    <property type="entry name" value="PAM2_motif"/>
</dbReference>
<organism evidence="8 9">
    <name type="scientific">Musa troglodytarum</name>
    <name type="common">fe'i banana</name>
    <dbReference type="NCBI Taxonomy" id="320322"/>
    <lineage>
        <taxon>Eukaryota</taxon>
        <taxon>Viridiplantae</taxon>
        <taxon>Streptophyta</taxon>
        <taxon>Embryophyta</taxon>
        <taxon>Tracheophyta</taxon>
        <taxon>Spermatophyta</taxon>
        <taxon>Magnoliopsida</taxon>
        <taxon>Liliopsida</taxon>
        <taxon>Zingiberales</taxon>
        <taxon>Musaceae</taxon>
        <taxon>Musa</taxon>
    </lineage>
</organism>
<feature type="region of interest" description="Disordered" evidence="6">
    <location>
        <begin position="181"/>
        <end position="211"/>
    </location>
</feature>
<dbReference type="Pfam" id="PF07145">
    <property type="entry name" value="PAM2"/>
    <property type="match status" value="1"/>
</dbReference>
<evidence type="ECO:0000256" key="5">
    <source>
        <dbReference type="PROSITE-ProRule" id="PRU00176"/>
    </source>
</evidence>
<dbReference type="FunFam" id="3.30.70.330:FF:000530">
    <property type="entry name" value="Polyadenylate-binding protein-interacting protein 11"/>
    <property type="match status" value="1"/>
</dbReference>
<evidence type="ECO:0000256" key="1">
    <source>
        <dbReference type="ARBA" id="ARBA00004123"/>
    </source>
</evidence>
<feature type="region of interest" description="Disordered" evidence="6">
    <location>
        <begin position="311"/>
        <end position="334"/>
    </location>
</feature>
<evidence type="ECO:0000256" key="2">
    <source>
        <dbReference type="ARBA" id="ARBA00022737"/>
    </source>
</evidence>
<dbReference type="CDD" id="cd12460">
    <property type="entry name" value="RRM2_CID8_like"/>
    <property type="match status" value="1"/>
</dbReference>
<dbReference type="Gene3D" id="2.40.320.10">
    <property type="entry name" value="Hypothetical Protein Pfu-838710-001"/>
    <property type="match status" value="1"/>
</dbReference>
<dbReference type="AlphaFoldDB" id="A0A9E7GX75"/>
<dbReference type="InterPro" id="IPR000504">
    <property type="entry name" value="RRM_dom"/>
</dbReference>
<feature type="compositionally biased region" description="Basic and acidic residues" evidence="6">
    <location>
        <begin position="111"/>
        <end position="130"/>
    </location>
</feature>
<proteinExistence type="predicted"/>
<sequence length="744" mass="79830">MPALPRHHLCRTVLRHRLPFPTHRPPPHYEAPLSALLRRPSPLPPPPFISDPLFPLAFFLTISFLPLPFLSPSSSSLIPLRSRSSFPSSSEVMGLHSGSRGGGDGRATPHKGGEASRWERGAETPMKGDGRAASSSGGTETATKKGERRICVHPIMAVTETADGVDLAACLAPSAGDLVRAEEPASHKTRDPADDDHAAAIDGLPTLRPHHDASAASGFLVEDQRFHGASDRGSAELEQRPDGVAGGGVEGSKRELRDLEDLLSKLNPMAEEFVPPSIAGNRQAAFDGASGVAFGGGLYANGFGASQDFETGGANGDDGSRKKNGFGQAKRRMNNRTSLAQREEVIRRTVYVADIDHQVTEEDLAALFINCGQVVDCRMCGDPKTVLRFAFIEFTDEEGARTALNLSGTMLGFYPVRVLPSKTAIAPVNPTFLPRSDDEREMCSRTIYCTNIDKKVSQADVRLFFESICGEVYRLRLLGDYHHSTRIAFVEFVMAESATAALNCSGVVLGSLPIRSEGNGAETRRLRMECVVQGIIETQHVEALEILLQGLCGVPKERIRVHELCLKSGPSLAVPSEFRLLCDLAQPTPSWTVRHVGGAMRGAGAEQISVLVRTMVESKVSNNALRFFYSLGYKLDHELLKIGFAFRFQRGAPITVTVTSANKMPKLHATDEAVPVTPGIQMVEITAPTAGDNYNEVGAAVSSFCEYLAPLLHLSKPGVSTGIVPTAAAAAASLLSNSGGKAIQ</sequence>
<keyword evidence="9" id="KW-1185">Reference proteome</keyword>
<dbReference type="PROSITE" id="PS50102">
    <property type="entry name" value="RRM"/>
    <property type="match status" value="2"/>
</dbReference>
<evidence type="ECO:0000256" key="3">
    <source>
        <dbReference type="ARBA" id="ARBA00022884"/>
    </source>
</evidence>
<feature type="compositionally biased region" description="Low complexity" evidence="6">
    <location>
        <begin position="80"/>
        <end position="90"/>
    </location>
</feature>
<dbReference type="GO" id="GO:0005634">
    <property type="term" value="C:nucleus"/>
    <property type="evidence" value="ECO:0007669"/>
    <property type="project" value="UniProtKB-SubCell"/>
</dbReference>
<evidence type="ECO:0000259" key="7">
    <source>
        <dbReference type="PROSITE" id="PS50102"/>
    </source>
</evidence>
<feature type="domain" description="RRM" evidence="7">
    <location>
        <begin position="445"/>
        <end position="533"/>
    </location>
</feature>
<dbReference type="SUPFAM" id="SSF54928">
    <property type="entry name" value="RNA-binding domain, RBD"/>
    <property type="match status" value="1"/>
</dbReference>
<dbReference type="EMBL" id="CP097509">
    <property type="protein sequence ID" value="URE20803.1"/>
    <property type="molecule type" value="Genomic_DNA"/>
</dbReference>
<dbReference type="SMART" id="SM00360">
    <property type="entry name" value="RRM"/>
    <property type="match status" value="2"/>
</dbReference>
<keyword evidence="2" id="KW-0677">Repeat</keyword>
<protein>
    <submittedName>
        <fullName evidence="8">RNA recognition motif containing protein</fullName>
    </submittedName>
</protein>
<feature type="region of interest" description="Disordered" evidence="6">
    <location>
        <begin position="80"/>
        <end position="145"/>
    </location>
</feature>
<accession>A0A9E7GX75</accession>
<dbReference type="InterPro" id="IPR034823">
    <property type="entry name" value="CID8-like_RRM1"/>
</dbReference>
<feature type="domain" description="RRM" evidence="7">
    <location>
        <begin position="348"/>
        <end position="423"/>
    </location>
</feature>
<keyword evidence="3 5" id="KW-0694">RNA-binding</keyword>
<dbReference type="InterPro" id="IPR034825">
    <property type="entry name" value="CID8-like_RRM2"/>
</dbReference>